<dbReference type="SMART" id="SM00710">
    <property type="entry name" value="PbH1"/>
    <property type="match status" value="6"/>
</dbReference>
<dbReference type="Pfam" id="PF13229">
    <property type="entry name" value="Beta_helix"/>
    <property type="match status" value="1"/>
</dbReference>
<proteinExistence type="predicted"/>
<organism evidence="2">
    <name type="scientific">marine sediment metagenome</name>
    <dbReference type="NCBI Taxonomy" id="412755"/>
    <lineage>
        <taxon>unclassified sequences</taxon>
        <taxon>metagenomes</taxon>
        <taxon>ecological metagenomes</taxon>
    </lineage>
</organism>
<dbReference type="AlphaFoldDB" id="X1U9F5"/>
<gene>
    <name evidence="2" type="ORF">S12H4_44242</name>
</gene>
<evidence type="ECO:0000259" key="1">
    <source>
        <dbReference type="Pfam" id="PF13229"/>
    </source>
</evidence>
<dbReference type="Gene3D" id="2.160.20.10">
    <property type="entry name" value="Single-stranded right-handed beta-helix, Pectin lyase-like"/>
    <property type="match status" value="1"/>
</dbReference>
<feature type="domain" description="Right handed beta helix" evidence="1">
    <location>
        <begin position="8"/>
        <end position="129"/>
    </location>
</feature>
<evidence type="ECO:0000313" key="2">
    <source>
        <dbReference type="EMBL" id="GAJ14183.1"/>
    </source>
</evidence>
<sequence length="257" mass="28177">KDHTGDGINGDDDMTLTNCTFEGNNINGIQASGSDLTIDHILIGHSTNNGIHTTNGCSLILKNSIVRYSGGHGINLTDNTETTILNSWIHNNDASGFYSSNHTVETLHLRNNTIYDNDSYGIECSEYGADPNISNCIISGNDSNDLYRVNGSFNKVNYCLLQNTHSGIGNLTGDPCFMNIDIDSDDLHLDETSQCKDSGDPNGDYDETDIDGENRIYYGRVDIGADEYYWSPADFNEDGFVNLIDCAIFVAAWQSEP</sequence>
<feature type="non-terminal residue" evidence="2">
    <location>
        <position position="257"/>
    </location>
</feature>
<comment type="caution">
    <text evidence="2">The sequence shown here is derived from an EMBL/GenBank/DDBJ whole genome shotgun (WGS) entry which is preliminary data.</text>
</comment>
<protein>
    <recommendedName>
        <fullName evidence="1">Right handed beta helix domain-containing protein</fullName>
    </recommendedName>
</protein>
<dbReference type="SUPFAM" id="SSF51126">
    <property type="entry name" value="Pectin lyase-like"/>
    <property type="match status" value="1"/>
</dbReference>
<feature type="non-terminal residue" evidence="2">
    <location>
        <position position="1"/>
    </location>
</feature>
<accession>X1U9F5</accession>
<name>X1U9F5_9ZZZZ</name>
<dbReference type="InterPro" id="IPR012334">
    <property type="entry name" value="Pectin_lyas_fold"/>
</dbReference>
<dbReference type="InterPro" id="IPR006626">
    <property type="entry name" value="PbH1"/>
</dbReference>
<dbReference type="EMBL" id="BARW01027246">
    <property type="protein sequence ID" value="GAJ14183.1"/>
    <property type="molecule type" value="Genomic_DNA"/>
</dbReference>
<reference evidence="2" key="1">
    <citation type="journal article" date="2014" name="Front. Microbiol.">
        <title>High frequency of phylogenetically diverse reductive dehalogenase-homologous genes in deep subseafloor sedimentary metagenomes.</title>
        <authorList>
            <person name="Kawai M."/>
            <person name="Futagami T."/>
            <person name="Toyoda A."/>
            <person name="Takaki Y."/>
            <person name="Nishi S."/>
            <person name="Hori S."/>
            <person name="Arai W."/>
            <person name="Tsubouchi T."/>
            <person name="Morono Y."/>
            <person name="Uchiyama I."/>
            <person name="Ito T."/>
            <person name="Fujiyama A."/>
            <person name="Inagaki F."/>
            <person name="Takami H."/>
        </authorList>
    </citation>
    <scope>NUCLEOTIDE SEQUENCE</scope>
    <source>
        <strain evidence="2">Expedition CK06-06</strain>
    </source>
</reference>
<dbReference type="InterPro" id="IPR039448">
    <property type="entry name" value="Beta_helix"/>
</dbReference>
<dbReference type="InterPro" id="IPR011050">
    <property type="entry name" value="Pectin_lyase_fold/virulence"/>
</dbReference>